<dbReference type="GO" id="GO:0016810">
    <property type="term" value="F:hydrolase activity, acting on carbon-nitrogen (but not peptide) bonds"/>
    <property type="evidence" value="ECO:0007669"/>
    <property type="project" value="InterPro"/>
</dbReference>
<reference evidence="4" key="1">
    <citation type="submission" date="2022-10" db="EMBL/GenBank/DDBJ databases">
        <authorList>
            <person name="Kim H.S."/>
            <person name="Kim J.-S."/>
            <person name="Suh M.K."/>
            <person name="Eom M.K."/>
            <person name="Lee J.-S."/>
        </authorList>
    </citation>
    <scope>NUCLEOTIDE SEQUENCE</scope>
    <source>
        <strain evidence="4">LIP-5</strain>
    </source>
</reference>
<dbReference type="PANTHER" id="PTHR10587">
    <property type="entry name" value="GLYCOSYL TRANSFERASE-RELATED"/>
    <property type="match status" value="1"/>
</dbReference>
<comment type="caution">
    <text evidence="4">The sequence shown here is derived from an EMBL/GenBank/DDBJ whole genome shotgun (WGS) entry which is preliminary data.</text>
</comment>
<dbReference type="EMBL" id="JAOTPL010000013">
    <property type="protein sequence ID" value="MCU7694744.1"/>
    <property type="molecule type" value="Genomic_DNA"/>
</dbReference>
<dbReference type="RefSeq" id="WP_263038230.1">
    <property type="nucleotide sequence ID" value="NZ_JAOTPL010000013.1"/>
</dbReference>
<gene>
    <name evidence="4" type="ORF">OD355_09480</name>
</gene>
<dbReference type="InterPro" id="IPR002509">
    <property type="entry name" value="NODB_dom"/>
</dbReference>
<dbReference type="CDD" id="cd10917">
    <property type="entry name" value="CE4_NodB_like_6s_7s"/>
    <property type="match status" value="1"/>
</dbReference>
<dbReference type="Gene3D" id="3.20.20.370">
    <property type="entry name" value="Glycoside hydrolase/deacetylase"/>
    <property type="match status" value="1"/>
</dbReference>
<keyword evidence="1" id="KW-0479">Metal-binding</keyword>
<dbReference type="GO" id="GO:0005975">
    <property type="term" value="P:carbohydrate metabolic process"/>
    <property type="evidence" value="ECO:0007669"/>
    <property type="project" value="InterPro"/>
</dbReference>
<dbReference type="PANTHER" id="PTHR10587:SF133">
    <property type="entry name" value="CHITIN DEACETYLASE 1-RELATED"/>
    <property type="match status" value="1"/>
</dbReference>
<dbReference type="SUPFAM" id="SSF88713">
    <property type="entry name" value="Glycoside hydrolase/deacetylase"/>
    <property type="match status" value="1"/>
</dbReference>
<evidence type="ECO:0000259" key="3">
    <source>
        <dbReference type="PROSITE" id="PS51677"/>
    </source>
</evidence>
<evidence type="ECO:0000313" key="4">
    <source>
        <dbReference type="EMBL" id="MCU7694744.1"/>
    </source>
</evidence>
<dbReference type="Proteomes" id="UP001209317">
    <property type="component" value="Unassembled WGS sequence"/>
</dbReference>
<keyword evidence="2" id="KW-0378">Hydrolase</keyword>
<organism evidence="4 5">
    <name type="scientific">Haoranjiania flava</name>
    <dbReference type="NCBI Taxonomy" id="1856322"/>
    <lineage>
        <taxon>Bacteria</taxon>
        <taxon>Pseudomonadati</taxon>
        <taxon>Bacteroidota</taxon>
        <taxon>Chitinophagia</taxon>
        <taxon>Chitinophagales</taxon>
        <taxon>Chitinophagaceae</taxon>
        <taxon>Haoranjiania</taxon>
    </lineage>
</organism>
<sequence>MYLVKSNIALRILYPGRYWKINTSGKKILYLTFDDGPHPDITPFVLKELRRYNAKATFFCIGNNVQKYPDIYDRILAEAHTVGNHTFSHRNGWKTNADHYLEDIDEAYQIISSNLFRPPYGRMSFAQEKLFKQKYPEKQIIMWDVLSGDFDTDISWEKCLKNVTSKATAGSIIVFHDSEKAFERLRYALPRTLDHFAELGFTFRAL</sequence>
<keyword evidence="5" id="KW-1185">Reference proteome</keyword>
<dbReference type="InterPro" id="IPR011330">
    <property type="entry name" value="Glyco_hydro/deAcase_b/a-brl"/>
</dbReference>
<accession>A0AAE3IN90</accession>
<evidence type="ECO:0000313" key="5">
    <source>
        <dbReference type="Proteomes" id="UP001209317"/>
    </source>
</evidence>
<protein>
    <submittedName>
        <fullName evidence="4">Polysaccharide deacetylase family protein</fullName>
    </submittedName>
</protein>
<dbReference type="GO" id="GO:0046872">
    <property type="term" value="F:metal ion binding"/>
    <property type="evidence" value="ECO:0007669"/>
    <property type="project" value="UniProtKB-KW"/>
</dbReference>
<evidence type="ECO:0000256" key="1">
    <source>
        <dbReference type="ARBA" id="ARBA00022723"/>
    </source>
</evidence>
<dbReference type="GO" id="GO:0016020">
    <property type="term" value="C:membrane"/>
    <property type="evidence" value="ECO:0007669"/>
    <property type="project" value="TreeGrafter"/>
</dbReference>
<dbReference type="Pfam" id="PF01522">
    <property type="entry name" value="Polysacc_deac_1"/>
    <property type="match status" value="1"/>
</dbReference>
<proteinExistence type="predicted"/>
<name>A0AAE3IN90_9BACT</name>
<feature type="domain" description="NodB homology" evidence="3">
    <location>
        <begin position="27"/>
        <end position="204"/>
    </location>
</feature>
<dbReference type="PROSITE" id="PS51677">
    <property type="entry name" value="NODB"/>
    <property type="match status" value="1"/>
</dbReference>
<dbReference type="InterPro" id="IPR050248">
    <property type="entry name" value="Polysacc_deacetylase_ArnD"/>
</dbReference>
<evidence type="ECO:0000256" key="2">
    <source>
        <dbReference type="ARBA" id="ARBA00022801"/>
    </source>
</evidence>
<dbReference type="AlphaFoldDB" id="A0AAE3IN90"/>